<reference evidence="4 5" key="1">
    <citation type="journal article" date="2013" name="Proc. Natl. Acad. Sci. U.S.A.">
        <title>Fine-scale variation in meiotic recombination in Mimulus inferred from population shotgun sequencing.</title>
        <authorList>
            <person name="Hellsten U."/>
            <person name="Wright K.M."/>
            <person name="Jenkins J."/>
            <person name="Shu S."/>
            <person name="Yuan Y."/>
            <person name="Wessler S.R."/>
            <person name="Schmutz J."/>
            <person name="Willis J.H."/>
            <person name="Rokhsar D.S."/>
        </authorList>
    </citation>
    <scope>NUCLEOTIDE SEQUENCE [LARGE SCALE GENOMIC DNA]</scope>
    <source>
        <strain evidence="5">cv. DUN x IM62</strain>
    </source>
</reference>
<feature type="region of interest" description="Disordered" evidence="1">
    <location>
        <begin position="212"/>
        <end position="244"/>
    </location>
</feature>
<accession>A0A022R892</accession>
<keyword evidence="2" id="KW-0812">Transmembrane</keyword>
<organism evidence="4 5">
    <name type="scientific">Erythranthe guttata</name>
    <name type="common">Yellow monkey flower</name>
    <name type="synonym">Mimulus guttatus</name>
    <dbReference type="NCBI Taxonomy" id="4155"/>
    <lineage>
        <taxon>Eukaryota</taxon>
        <taxon>Viridiplantae</taxon>
        <taxon>Streptophyta</taxon>
        <taxon>Embryophyta</taxon>
        <taxon>Tracheophyta</taxon>
        <taxon>Spermatophyta</taxon>
        <taxon>Magnoliopsida</taxon>
        <taxon>eudicotyledons</taxon>
        <taxon>Gunneridae</taxon>
        <taxon>Pentapetalae</taxon>
        <taxon>asterids</taxon>
        <taxon>lamiids</taxon>
        <taxon>Lamiales</taxon>
        <taxon>Phrymaceae</taxon>
        <taxon>Erythranthe</taxon>
    </lineage>
</organism>
<dbReference type="STRING" id="4155.A0A022R892"/>
<dbReference type="Proteomes" id="UP000030748">
    <property type="component" value="Unassembled WGS sequence"/>
</dbReference>
<keyword evidence="5" id="KW-1185">Reference proteome</keyword>
<keyword evidence="2" id="KW-0472">Membrane</keyword>
<dbReference type="Pfam" id="PF00560">
    <property type="entry name" value="LRR_1"/>
    <property type="match status" value="2"/>
</dbReference>
<feature type="signal peptide" evidence="3">
    <location>
        <begin position="1"/>
        <end position="22"/>
    </location>
</feature>
<dbReference type="SUPFAM" id="SSF52058">
    <property type="entry name" value="L domain-like"/>
    <property type="match status" value="1"/>
</dbReference>
<evidence type="ECO:0000256" key="2">
    <source>
        <dbReference type="SAM" id="Phobius"/>
    </source>
</evidence>
<evidence type="ECO:0000256" key="3">
    <source>
        <dbReference type="SAM" id="SignalP"/>
    </source>
</evidence>
<sequence length="244" mass="26913">MITNLNSVFFALSLLFLIVITAEEKFPSATRDPCSPHKLTWISCTDDPICRVTALYLGSRNLHGPIPDFSSMDALQTIDLHGNFLSGPIPGFFTSFPNLTYLNLANNFVTVPLPDSDSNTKSTKFSYCTTYPYLCTCIYPYTCAPPSPVYRYIPPPTSGTQFPYMPDPTNFNYGGGKPNKPSKLPKILGFTIPPGVVAAIGGGCCFARRRRRNQHPDADAPPPPLPPSPPIYPYPYPPNPQNRF</sequence>
<evidence type="ECO:0000256" key="1">
    <source>
        <dbReference type="SAM" id="MobiDB-lite"/>
    </source>
</evidence>
<dbReference type="PhylomeDB" id="A0A022R892"/>
<proteinExistence type="predicted"/>
<dbReference type="EMBL" id="KI630592">
    <property type="protein sequence ID" value="EYU36244.1"/>
    <property type="molecule type" value="Genomic_DNA"/>
</dbReference>
<evidence type="ECO:0008006" key="6">
    <source>
        <dbReference type="Google" id="ProtNLM"/>
    </source>
</evidence>
<keyword evidence="2" id="KW-1133">Transmembrane helix</keyword>
<protein>
    <recommendedName>
        <fullName evidence="6">Leucine-rich repeat-containing N-terminal plant-type domain-containing protein</fullName>
    </recommendedName>
</protein>
<dbReference type="InterPro" id="IPR046959">
    <property type="entry name" value="PRK1-6/SRF4-like"/>
</dbReference>
<evidence type="ECO:0000313" key="5">
    <source>
        <dbReference type="Proteomes" id="UP000030748"/>
    </source>
</evidence>
<feature type="transmembrane region" description="Helical" evidence="2">
    <location>
        <begin position="187"/>
        <end position="207"/>
    </location>
</feature>
<name>A0A022R892_ERYGU</name>
<gene>
    <name evidence="4" type="ORF">MIMGU_mgv1a025669mg</name>
</gene>
<dbReference type="AlphaFoldDB" id="A0A022R892"/>
<dbReference type="PANTHER" id="PTHR48007">
    <property type="entry name" value="LEUCINE-RICH REPEAT RECEPTOR-LIKE PROTEIN KINASE PXC1"/>
    <property type="match status" value="1"/>
</dbReference>
<dbReference type="PANTHER" id="PTHR48007:SF4">
    <property type="entry name" value="LEUCINE-RICH REPEAT RECEPTOR-LIKE PROTEIN KINASE PXC1"/>
    <property type="match status" value="1"/>
</dbReference>
<feature type="chain" id="PRO_5001507467" description="Leucine-rich repeat-containing N-terminal plant-type domain-containing protein" evidence="3">
    <location>
        <begin position="23"/>
        <end position="244"/>
    </location>
</feature>
<dbReference type="InterPro" id="IPR001611">
    <property type="entry name" value="Leu-rich_rpt"/>
</dbReference>
<feature type="compositionally biased region" description="Pro residues" evidence="1">
    <location>
        <begin position="219"/>
        <end position="244"/>
    </location>
</feature>
<evidence type="ECO:0000313" key="4">
    <source>
        <dbReference type="EMBL" id="EYU36244.1"/>
    </source>
</evidence>
<keyword evidence="3" id="KW-0732">Signal</keyword>
<dbReference type="Gene3D" id="3.80.10.10">
    <property type="entry name" value="Ribonuclease Inhibitor"/>
    <property type="match status" value="1"/>
</dbReference>
<dbReference type="InterPro" id="IPR032675">
    <property type="entry name" value="LRR_dom_sf"/>
</dbReference>